<accession>Q2FWB2</accession>
<evidence type="ECO:0008006" key="3">
    <source>
        <dbReference type="Google" id="ProtNLM"/>
    </source>
</evidence>
<dbReference type="EMBL" id="CP000253">
    <property type="protein sequence ID" value="ABD31417.1"/>
    <property type="molecule type" value="Genomic_DNA"/>
</dbReference>
<dbReference type="Proteomes" id="UP000008816">
    <property type="component" value="Chromosome"/>
</dbReference>
<proteinExistence type="predicted"/>
<reference evidence="2" key="1">
    <citation type="book" date="2006" name="Gram positive pathogens, 2nd edition" publisher="ASM Press" city="Washington D.C">
        <title>The Staphylococcus aureus NCTC 8325 genome.</title>
        <editorList>
            <person name="Fischetti V."/>
            <person name="Novick R."/>
            <person name="Ferretti J."/>
            <person name="Portnoy D."/>
            <person name="Rood J."/>
        </editorList>
        <authorList>
            <person name="Gillaspy A.F."/>
            <person name="Worrell V."/>
            <person name="Orvis J."/>
            <person name="Roe B.A."/>
            <person name="Dyer D.W."/>
            <person name="Iandolo J.J."/>
        </authorList>
    </citation>
    <scope>NUCLEOTIDE SEQUENCE [LARGE SCALE GENOMIC DNA]</scope>
    <source>
        <strain evidence="2">NCTC 8325 / PS 47</strain>
    </source>
</reference>
<dbReference type="PATRIC" id="fig|93061.5.peg.2162"/>
<dbReference type="GeneID" id="3919603"/>
<name>Q2FWB2_STAA8</name>
<dbReference type="RefSeq" id="WP_011447047.1">
    <property type="nucleotide sequence ID" value="NC_007795.1"/>
</dbReference>
<evidence type="ECO:0000313" key="2">
    <source>
        <dbReference type="Proteomes" id="UP000008816"/>
    </source>
</evidence>
<dbReference type="KEGG" id="sao:SAOUHSC_02386"/>
<dbReference type="HOGENOM" id="CLU_2686002_0_0_9"/>
<organism evidence="1 2">
    <name type="scientific">Staphylococcus aureus (strain NCTC 8325 / PS 47)</name>
    <dbReference type="NCBI Taxonomy" id="93061"/>
    <lineage>
        <taxon>Bacteria</taxon>
        <taxon>Bacillati</taxon>
        <taxon>Bacillota</taxon>
        <taxon>Bacilli</taxon>
        <taxon>Bacillales</taxon>
        <taxon>Staphylococcaceae</taxon>
        <taxon>Staphylococcus</taxon>
    </lineage>
</organism>
<gene>
    <name evidence="1" type="ordered locus">SAOUHSC_02386</name>
</gene>
<dbReference type="AlphaFoldDB" id="Q2FWB2"/>
<sequence length="74" mass="8465">MRTKSKYNGTTTSEFYCLLNHNGGATMPLFLQPILKTKLWGGQRLSEFGYQLDNDTTGGMLVCVSTSKWYERDY</sequence>
<evidence type="ECO:0000313" key="1">
    <source>
        <dbReference type="EMBL" id="ABD31417.1"/>
    </source>
</evidence>
<dbReference type="STRING" id="93061.SAOUHSC_02386"/>
<protein>
    <recommendedName>
        <fullName evidence="3">Mannose-6-phosphate isomerase</fullName>
    </recommendedName>
</protein>
<dbReference type="SMR" id="Q2FWB2"/>
<keyword evidence="2" id="KW-1185">Reference proteome</keyword>
<dbReference type="RefSeq" id="YP_500863.1">
    <property type="nucleotide sequence ID" value="NC_007795.1"/>
</dbReference>